<reference evidence="1" key="1">
    <citation type="submission" date="2021-06" db="EMBL/GenBank/DDBJ databases">
        <title>Parelaphostrongylus tenuis whole genome reference sequence.</title>
        <authorList>
            <person name="Garwood T.J."/>
            <person name="Larsen P.A."/>
            <person name="Fountain-Jones N.M."/>
            <person name="Garbe J.R."/>
            <person name="Macchietto M.G."/>
            <person name="Kania S.A."/>
            <person name="Gerhold R.W."/>
            <person name="Richards J.E."/>
            <person name="Wolf T.M."/>
        </authorList>
    </citation>
    <scope>NUCLEOTIDE SEQUENCE</scope>
    <source>
        <strain evidence="1">MNPRO001-30</strain>
        <tissue evidence="1">Meninges</tissue>
    </source>
</reference>
<dbReference type="EMBL" id="JAHQIW010004431">
    <property type="protein sequence ID" value="KAJ1362397.1"/>
    <property type="molecule type" value="Genomic_DNA"/>
</dbReference>
<protein>
    <submittedName>
        <fullName evidence="1">Uncharacterized protein</fullName>
    </submittedName>
</protein>
<name>A0AAD5QV11_PARTN</name>
<gene>
    <name evidence="1" type="ORF">KIN20_021930</name>
</gene>
<evidence type="ECO:0000313" key="2">
    <source>
        <dbReference type="Proteomes" id="UP001196413"/>
    </source>
</evidence>
<evidence type="ECO:0000313" key="1">
    <source>
        <dbReference type="EMBL" id="KAJ1362397.1"/>
    </source>
</evidence>
<proteinExistence type="predicted"/>
<accession>A0AAD5QV11</accession>
<dbReference type="Proteomes" id="UP001196413">
    <property type="component" value="Unassembled WGS sequence"/>
</dbReference>
<dbReference type="AlphaFoldDB" id="A0AAD5QV11"/>
<organism evidence="1 2">
    <name type="scientific">Parelaphostrongylus tenuis</name>
    <name type="common">Meningeal worm</name>
    <dbReference type="NCBI Taxonomy" id="148309"/>
    <lineage>
        <taxon>Eukaryota</taxon>
        <taxon>Metazoa</taxon>
        <taxon>Ecdysozoa</taxon>
        <taxon>Nematoda</taxon>
        <taxon>Chromadorea</taxon>
        <taxon>Rhabditida</taxon>
        <taxon>Rhabditina</taxon>
        <taxon>Rhabditomorpha</taxon>
        <taxon>Strongyloidea</taxon>
        <taxon>Metastrongylidae</taxon>
        <taxon>Parelaphostrongylus</taxon>
    </lineage>
</organism>
<comment type="caution">
    <text evidence="1">The sequence shown here is derived from an EMBL/GenBank/DDBJ whole genome shotgun (WGS) entry which is preliminary data.</text>
</comment>
<sequence>MNPETDRPLREGAGRIVTRGHIATNALGQAKQNDGENMLAKPINKGVRTFCRFRNVPMVYETLDRAYKAVHELCTESRDVLPVAAQTSFSSINSFIRDAANRRSANRFFCFCGWHYAQESFDWSEHLVSPMLPSQINALQLLENHQKGLIFPDPYCIAPFSLSEDSSTGTTCAFFCTTLSCTSSARCFQLCVVCNKVPAYGPLCNAMNTEYMIPVPLDHAHRERWATHITYVCAQPNSSHVIESFDDTSLCTNVSDDPAIAKKQL</sequence>
<keyword evidence="2" id="KW-1185">Reference proteome</keyword>